<feature type="transmembrane region" description="Helical" evidence="1">
    <location>
        <begin position="198"/>
        <end position="217"/>
    </location>
</feature>
<dbReference type="EMBL" id="CAEY01000080">
    <property type="status" value="NOT_ANNOTATED_CDS"/>
    <property type="molecule type" value="Genomic_DNA"/>
</dbReference>
<proteinExistence type="predicted"/>
<reference evidence="2" key="2">
    <citation type="submission" date="2015-06" db="UniProtKB">
        <authorList>
            <consortium name="EnsemblMetazoa"/>
        </authorList>
    </citation>
    <scope>IDENTIFICATION</scope>
</reference>
<keyword evidence="1" id="KW-1133">Transmembrane helix</keyword>
<dbReference type="HOGENOM" id="CLU_3191944_0_0_1"/>
<organism evidence="2 3">
    <name type="scientific">Tetranychus urticae</name>
    <name type="common">Two-spotted spider mite</name>
    <dbReference type="NCBI Taxonomy" id="32264"/>
    <lineage>
        <taxon>Eukaryota</taxon>
        <taxon>Metazoa</taxon>
        <taxon>Ecdysozoa</taxon>
        <taxon>Arthropoda</taxon>
        <taxon>Chelicerata</taxon>
        <taxon>Arachnida</taxon>
        <taxon>Acari</taxon>
        <taxon>Acariformes</taxon>
        <taxon>Trombidiformes</taxon>
        <taxon>Prostigmata</taxon>
        <taxon>Eleutherengona</taxon>
        <taxon>Raphignathae</taxon>
        <taxon>Tetranychoidea</taxon>
        <taxon>Tetranychidae</taxon>
        <taxon>Tetranychus</taxon>
    </lineage>
</organism>
<dbReference type="EnsemblMetazoa" id="tetur11g05590.1">
    <property type="protein sequence ID" value="tetur11g05590.1"/>
    <property type="gene ID" value="tetur11g05590"/>
</dbReference>
<accession>T1KHT9</accession>
<keyword evidence="1" id="KW-0472">Membrane</keyword>
<evidence type="ECO:0000313" key="2">
    <source>
        <dbReference type="EnsemblMetazoa" id="tetur11g05590.1"/>
    </source>
</evidence>
<dbReference type="Proteomes" id="UP000015104">
    <property type="component" value="Unassembled WGS sequence"/>
</dbReference>
<name>T1KHT9_TETUR</name>
<keyword evidence="3" id="KW-1185">Reference proteome</keyword>
<evidence type="ECO:0000256" key="1">
    <source>
        <dbReference type="SAM" id="Phobius"/>
    </source>
</evidence>
<keyword evidence="1" id="KW-0812">Transmembrane</keyword>
<evidence type="ECO:0000313" key="3">
    <source>
        <dbReference type="Proteomes" id="UP000015104"/>
    </source>
</evidence>
<sequence length="253" mass="29228">MMDQIISLIQSSLDSPTLDTDYASQCDTLAVQPLPQPSCSNQSLALLKAFCSDEDTVKSYLLDGDQLNNQNDGQFVDSSTQTYDYTENLLNFNDQTVQPHGLWAVDNLINLLSNIYNSLNLMEAVLNYDATIDGWDVSNYNQLELFLRTGSLIFVFLRHSQFAGFKYDRRDTFIFNKHLHDGLVHVIETFPDRFRNDINVIILMYLIIIFNADIIGLKYPEMIRFSHIIMERPKFISNKRPKMIRKHINPAIF</sequence>
<protein>
    <submittedName>
        <fullName evidence="2">Uncharacterized protein</fullName>
    </submittedName>
</protein>
<dbReference type="AlphaFoldDB" id="T1KHT9"/>
<reference evidence="3" key="1">
    <citation type="submission" date="2011-08" db="EMBL/GenBank/DDBJ databases">
        <authorList>
            <person name="Rombauts S."/>
        </authorList>
    </citation>
    <scope>NUCLEOTIDE SEQUENCE</scope>
    <source>
        <strain evidence="3">London</strain>
    </source>
</reference>